<reference evidence="4 5" key="1">
    <citation type="submission" date="2018-12" db="EMBL/GenBank/DDBJ databases">
        <authorList>
            <person name="Yu L."/>
        </authorList>
    </citation>
    <scope>NUCLEOTIDE SEQUENCE [LARGE SCALE GENOMIC DNA]</scope>
    <source>
        <strain evidence="4 5">S5H2222</strain>
    </source>
</reference>
<dbReference type="InterPro" id="IPR040452">
    <property type="entry name" value="SfsA_C"/>
</dbReference>
<comment type="similarity">
    <text evidence="1">Belongs to the SfsA family.</text>
</comment>
<dbReference type="Gene3D" id="2.40.50.580">
    <property type="match status" value="1"/>
</dbReference>
<dbReference type="Proteomes" id="UP000276349">
    <property type="component" value="Unassembled WGS sequence"/>
</dbReference>
<dbReference type="AlphaFoldDB" id="A0A3S0QU52"/>
<dbReference type="PANTHER" id="PTHR30545">
    <property type="entry name" value="SUGAR FERMENTATION STIMULATION PROTEIN A"/>
    <property type="match status" value="1"/>
</dbReference>
<dbReference type="Gene3D" id="3.40.1350.60">
    <property type="match status" value="1"/>
</dbReference>
<feature type="domain" description="Sugar fermentation stimulation protein C-terminal" evidence="2">
    <location>
        <begin position="80"/>
        <end position="216"/>
    </location>
</feature>
<evidence type="ECO:0000313" key="5">
    <source>
        <dbReference type="Proteomes" id="UP000276349"/>
    </source>
</evidence>
<dbReference type="HAMAP" id="MF_00095">
    <property type="entry name" value="SfsA"/>
    <property type="match status" value="1"/>
</dbReference>
<dbReference type="CDD" id="cd22359">
    <property type="entry name" value="SfsA-like_bacterial"/>
    <property type="match status" value="1"/>
</dbReference>
<dbReference type="GO" id="GO:0003677">
    <property type="term" value="F:DNA binding"/>
    <property type="evidence" value="ECO:0007669"/>
    <property type="project" value="InterPro"/>
</dbReference>
<keyword evidence="5" id="KW-1185">Reference proteome</keyword>
<evidence type="ECO:0000259" key="3">
    <source>
        <dbReference type="Pfam" id="PF17746"/>
    </source>
</evidence>
<name>A0A3S0QU52_9BACI</name>
<evidence type="ECO:0000256" key="1">
    <source>
        <dbReference type="HAMAP-Rule" id="MF_00095"/>
    </source>
</evidence>
<evidence type="ECO:0000259" key="2">
    <source>
        <dbReference type="Pfam" id="PF03749"/>
    </source>
</evidence>
<dbReference type="InterPro" id="IPR005224">
    <property type="entry name" value="SfsA"/>
</dbReference>
<feature type="domain" description="SfsA N-terminal OB" evidence="3">
    <location>
        <begin position="14"/>
        <end position="77"/>
    </location>
</feature>
<evidence type="ECO:0000313" key="4">
    <source>
        <dbReference type="EMBL" id="RTQ91670.1"/>
    </source>
</evidence>
<dbReference type="EMBL" id="RXNR01000038">
    <property type="protein sequence ID" value="RTQ91670.1"/>
    <property type="molecule type" value="Genomic_DNA"/>
</dbReference>
<comment type="caution">
    <text evidence="4">The sequence shown here is derived from an EMBL/GenBank/DDBJ whole genome shotgun (WGS) entry which is preliminary data.</text>
</comment>
<protein>
    <recommendedName>
        <fullName evidence="1">Sugar fermentation stimulation protein homolog</fullName>
    </recommendedName>
</protein>
<sequence>MKYQKMVRGQFGSRINRFIAEVTINGVNERVHIKNTGRLKELFLVGAEVLLEQSNNPERKTKFSLIAVEKNGRWVNIDSQAPNIVAFEALKKEKIPEIGMVKTVKREVTYGASRFDLYIEQENKKGFIEVKGVTLEKNGIAMFPDAPTTRGTKHVLELAKAAQEGYTCAILFVVQLKGCYEFVPNRETDPAFADALQLAVKAGVQVLAYDTIVTEEGLTLDRSIRVNLD</sequence>
<dbReference type="PANTHER" id="PTHR30545:SF2">
    <property type="entry name" value="SUGAR FERMENTATION STIMULATION PROTEIN A"/>
    <property type="match status" value="1"/>
</dbReference>
<dbReference type="NCBIfam" id="TIGR00230">
    <property type="entry name" value="sfsA"/>
    <property type="match status" value="1"/>
</dbReference>
<accession>A0A3S0QU52</accession>
<dbReference type="OrthoDB" id="9802365at2"/>
<dbReference type="RefSeq" id="WP_126294973.1">
    <property type="nucleotide sequence ID" value="NZ_CP155468.1"/>
</dbReference>
<gene>
    <name evidence="1 4" type="primary">sfsA</name>
    <name evidence="4" type="ORF">EKG35_13240</name>
</gene>
<proteinExistence type="inferred from homology"/>
<organism evidence="4 5">
    <name type="scientific">Lysinibacillus telephonicus</name>
    <dbReference type="NCBI Taxonomy" id="1714840"/>
    <lineage>
        <taxon>Bacteria</taxon>
        <taxon>Bacillati</taxon>
        <taxon>Bacillota</taxon>
        <taxon>Bacilli</taxon>
        <taxon>Bacillales</taxon>
        <taxon>Bacillaceae</taxon>
        <taxon>Lysinibacillus</taxon>
    </lineage>
</organism>
<dbReference type="Pfam" id="PF17746">
    <property type="entry name" value="SfsA_N"/>
    <property type="match status" value="1"/>
</dbReference>
<dbReference type="Pfam" id="PF03749">
    <property type="entry name" value="SfsA"/>
    <property type="match status" value="1"/>
</dbReference>
<dbReference type="InterPro" id="IPR041465">
    <property type="entry name" value="SfsA_N"/>
</dbReference>